<reference evidence="3" key="1">
    <citation type="submission" date="2013-03" db="EMBL/GenBank/DDBJ databases">
        <title>The Genome Sequence of Anopheles minimus MINIMUS1.</title>
        <authorList>
            <consortium name="The Broad Institute Genomics Platform"/>
            <person name="Neafsey D.E."/>
            <person name="Walton C."/>
            <person name="Walker B."/>
            <person name="Young S.K."/>
            <person name="Zeng Q."/>
            <person name="Gargeya S."/>
            <person name="Fitzgerald M."/>
            <person name="Haas B."/>
            <person name="Abouelleil A."/>
            <person name="Allen A.W."/>
            <person name="Alvarado L."/>
            <person name="Arachchi H.M."/>
            <person name="Berlin A.M."/>
            <person name="Chapman S.B."/>
            <person name="Gainer-Dewar J."/>
            <person name="Goldberg J."/>
            <person name="Griggs A."/>
            <person name="Gujja S."/>
            <person name="Hansen M."/>
            <person name="Howarth C."/>
            <person name="Imamovic A."/>
            <person name="Ireland A."/>
            <person name="Larimer J."/>
            <person name="McCowan C."/>
            <person name="Murphy C."/>
            <person name="Pearson M."/>
            <person name="Poon T.W."/>
            <person name="Priest M."/>
            <person name="Roberts A."/>
            <person name="Saif S."/>
            <person name="Shea T."/>
            <person name="Sisk P."/>
            <person name="Sykes S."/>
            <person name="Wortman J."/>
            <person name="Nusbaum C."/>
            <person name="Birren B."/>
        </authorList>
    </citation>
    <scope>NUCLEOTIDE SEQUENCE [LARGE SCALE GENOMIC DNA]</scope>
    <source>
        <strain evidence="3">MINIMUS1</strain>
    </source>
</reference>
<dbReference type="VEuPathDB" id="VectorBase:AMIN007521"/>
<feature type="compositionally biased region" description="Acidic residues" evidence="1">
    <location>
        <begin position="72"/>
        <end position="95"/>
    </location>
</feature>
<dbReference type="PANTHER" id="PTHR33053">
    <property type="entry name" value="PROTEIN, PUTATIVE-RELATED"/>
    <property type="match status" value="1"/>
</dbReference>
<dbReference type="AlphaFoldDB" id="A0A182WAZ3"/>
<dbReference type="Proteomes" id="UP000075920">
    <property type="component" value="Unassembled WGS sequence"/>
</dbReference>
<accession>A0A182WAZ3</accession>
<dbReference type="EnsemblMetazoa" id="AMIN007521-RA">
    <property type="protein sequence ID" value="AMIN007521-PA"/>
    <property type="gene ID" value="AMIN007521"/>
</dbReference>
<feature type="region of interest" description="Disordered" evidence="1">
    <location>
        <begin position="41"/>
        <end position="95"/>
    </location>
</feature>
<evidence type="ECO:0000313" key="3">
    <source>
        <dbReference type="Proteomes" id="UP000075920"/>
    </source>
</evidence>
<sequence>MSQKRMRQTGQLSKLMKIENERLEAELFGQSSSYEPNNVQAVAIDADREQNSDHPSNEENIAEEENIRDWIDSDDSENEYDNDLEEDESDTPEVEPIDETIRKWALSNYQTPEALNLLMDILRAKTDFRLPKDAHTLLGIHQSGQEISAIAGGELWYPGVIAVLEKHFRNNNEQLSVSSISLNFYINGLPLSKDSRKQFWPMLMTIHELPEVPVLMVGNFLGDSKPKSVEQYLRPLVTELNVLMANGGYVNDKLINVRVRAIIADAPSRAFIKGVSYFNNKHGCHKCTVVGKYCGGERVVYFPPTDAPPRTDGDFRALSYGDYHREATPCIDLLHFDMIAGFPSTDCMLLFDYGVTRTFVGDLQAGKLGTHPK</sequence>
<feature type="compositionally biased region" description="Basic and acidic residues" evidence="1">
    <location>
        <begin position="45"/>
        <end position="57"/>
    </location>
</feature>
<protein>
    <submittedName>
        <fullName evidence="2">Uncharacterized protein</fullName>
    </submittedName>
</protein>
<name>A0A182WAZ3_9DIPT</name>
<proteinExistence type="predicted"/>
<evidence type="ECO:0000313" key="2">
    <source>
        <dbReference type="EnsemblMetazoa" id="AMIN007521-PA"/>
    </source>
</evidence>
<organism evidence="2 3">
    <name type="scientific">Anopheles minimus</name>
    <dbReference type="NCBI Taxonomy" id="112268"/>
    <lineage>
        <taxon>Eukaryota</taxon>
        <taxon>Metazoa</taxon>
        <taxon>Ecdysozoa</taxon>
        <taxon>Arthropoda</taxon>
        <taxon>Hexapoda</taxon>
        <taxon>Insecta</taxon>
        <taxon>Pterygota</taxon>
        <taxon>Neoptera</taxon>
        <taxon>Endopterygota</taxon>
        <taxon>Diptera</taxon>
        <taxon>Nematocera</taxon>
        <taxon>Culicoidea</taxon>
        <taxon>Culicidae</taxon>
        <taxon>Anophelinae</taxon>
        <taxon>Anopheles</taxon>
    </lineage>
</organism>
<reference evidence="2" key="2">
    <citation type="submission" date="2020-05" db="UniProtKB">
        <authorList>
            <consortium name="EnsemblMetazoa"/>
        </authorList>
    </citation>
    <scope>IDENTIFICATION</scope>
    <source>
        <strain evidence="2">MINIMUS1</strain>
    </source>
</reference>
<keyword evidence="3" id="KW-1185">Reference proteome</keyword>
<evidence type="ECO:0000256" key="1">
    <source>
        <dbReference type="SAM" id="MobiDB-lite"/>
    </source>
</evidence>
<dbReference type="PANTHER" id="PTHR33053:SF9">
    <property type="entry name" value="AGAP000105-PA"/>
    <property type="match status" value="1"/>
</dbReference>